<proteinExistence type="predicted"/>
<evidence type="ECO:0000313" key="5">
    <source>
        <dbReference type="Proteomes" id="UP000252004"/>
    </source>
</evidence>
<dbReference type="OrthoDB" id="3291654at2"/>
<feature type="transmembrane region" description="Helical" evidence="2">
    <location>
        <begin position="169"/>
        <end position="189"/>
    </location>
</feature>
<dbReference type="GO" id="GO:0008237">
    <property type="term" value="F:metallopeptidase activity"/>
    <property type="evidence" value="ECO:0007669"/>
    <property type="project" value="UniProtKB-KW"/>
</dbReference>
<dbReference type="InterPro" id="IPR015837">
    <property type="entry name" value="UCP026622_CAAX_protease"/>
</dbReference>
<keyword evidence="5" id="KW-1185">Reference proteome</keyword>
<keyword evidence="2" id="KW-0472">Membrane</keyword>
<dbReference type="Pfam" id="PF02517">
    <property type="entry name" value="Rce1-like"/>
    <property type="match status" value="1"/>
</dbReference>
<feature type="transmembrane region" description="Helical" evidence="2">
    <location>
        <begin position="100"/>
        <end position="118"/>
    </location>
</feature>
<keyword evidence="2" id="KW-0812">Transmembrane</keyword>
<dbReference type="Proteomes" id="UP000252004">
    <property type="component" value="Chromosome"/>
</dbReference>
<feature type="domain" description="CAAX prenyl protease 2/Lysostaphin resistance protein A-like" evidence="3">
    <location>
        <begin position="140"/>
        <end position="253"/>
    </location>
</feature>
<keyword evidence="4" id="KW-0645">Protease</keyword>
<dbReference type="GO" id="GO:0004175">
    <property type="term" value="F:endopeptidase activity"/>
    <property type="evidence" value="ECO:0007669"/>
    <property type="project" value="UniProtKB-ARBA"/>
</dbReference>
<protein>
    <submittedName>
        <fullName evidence="4">CPBP family intramembrane metalloprotease</fullName>
    </submittedName>
</protein>
<reference evidence="4 5" key="1">
    <citation type="submission" date="2018-01" db="EMBL/GenBank/DDBJ databases">
        <title>Draft genome Sequence of streptomyces globosus LZH-48.</title>
        <authorList>
            <person name="Ran K."/>
            <person name="Li Z."/>
            <person name="Wei S."/>
            <person name="Dong R."/>
        </authorList>
    </citation>
    <scope>NUCLEOTIDE SEQUENCE [LARGE SCALE GENOMIC DNA]</scope>
    <source>
        <strain evidence="4 5">LZH-48</strain>
    </source>
</reference>
<feature type="region of interest" description="Disordered" evidence="1">
    <location>
        <begin position="1"/>
        <end position="30"/>
    </location>
</feature>
<gene>
    <name evidence="4" type="ORF">C0216_13115</name>
</gene>
<evidence type="ECO:0000313" key="4">
    <source>
        <dbReference type="EMBL" id="AXE24271.1"/>
    </source>
</evidence>
<dbReference type="KEGG" id="sgz:C0216_13115"/>
<keyword evidence="2" id="KW-1133">Transmembrane helix</keyword>
<dbReference type="AlphaFoldDB" id="A0A344U050"/>
<dbReference type="GO" id="GO:0080120">
    <property type="term" value="P:CAAX-box protein maturation"/>
    <property type="evidence" value="ECO:0007669"/>
    <property type="project" value="UniProtKB-ARBA"/>
</dbReference>
<evidence type="ECO:0000256" key="2">
    <source>
        <dbReference type="SAM" id="Phobius"/>
    </source>
</evidence>
<feature type="transmembrane region" description="Helical" evidence="2">
    <location>
        <begin position="35"/>
        <end position="54"/>
    </location>
</feature>
<dbReference type="PIRSF" id="PIRSF026622">
    <property type="entry name" value="Proteas_026622"/>
    <property type="match status" value="1"/>
</dbReference>
<organism evidence="4 5">
    <name type="scientific">Streptomyces globosus</name>
    <dbReference type="NCBI Taxonomy" id="68209"/>
    <lineage>
        <taxon>Bacteria</taxon>
        <taxon>Bacillati</taxon>
        <taxon>Actinomycetota</taxon>
        <taxon>Actinomycetes</taxon>
        <taxon>Kitasatosporales</taxon>
        <taxon>Streptomycetaceae</taxon>
        <taxon>Streptomyces</taxon>
    </lineage>
</organism>
<name>A0A344U050_9ACTN</name>
<feature type="transmembrane region" description="Helical" evidence="2">
    <location>
        <begin position="138"/>
        <end position="157"/>
    </location>
</feature>
<feature type="transmembrane region" description="Helical" evidence="2">
    <location>
        <begin position="60"/>
        <end position="80"/>
    </location>
</feature>
<feature type="transmembrane region" description="Helical" evidence="2">
    <location>
        <begin position="240"/>
        <end position="261"/>
    </location>
</feature>
<keyword evidence="4" id="KW-0482">Metalloprotease</keyword>
<feature type="transmembrane region" description="Helical" evidence="2">
    <location>
        <begin position="209"/>
        <end position="233"/>
    </location>
</feature>
<accession>A0A344U050</accession>
<dbReference type="InterPro" id="IPR003675">
    <property type="entry name" value="Rce1/LyrA-like_dom"/>
</dbReference>
<evidence type="ECO:0000259" key="3">
    <source>
        <dbReference type="Pfam" id="PF02517"/>
    </source>
</evidence>
<keyword evidence="4" id="KW-0378">Hydrolase</keyword>
<evidence type="ECO:0000256" key="1">
    <source>
        <dbReference type="SAM" id="MobiDB-lite"/>
    </source>
</evidence>
<sequence length="262" mass="26658">MPCPDPGGAGRREGRGPRTGTGPPRRRRHGALGTWPAVGLTLAVLAAANVAAHLGPAAAAVRTAAALAVSALLLGVLRWAGGTWADAGLARCTMARGARWALALVGIVAAVYLVAALLPAGRALFEDRRYAGMDGGELALRILVLVPVGTVLVEETAFRGVLYGLVRRARGTVWATAVSSLLFGLWHVLPSLGLASAKPALGGVFGGSGAGAALAVLSAVLFTAAAGVLFCELRRRSGSLLAPLGLHWAVNALGYLVGFLLR</sequence>
<dbReference type="EMBL" id="CP030862">
    <property type="protein sequence ID" value="AXE24271.1"/>
    <property type="molecule type" value="Genomic_DNA"/>
</dbReference>
<dbReference type="GO" id="GO:0006508">
    <property type="term" value="P:proteolysis"/>
    <property type="evidence" value="ECO:0007669"/>
    <property type="project" value="UniProtKB-KW"/>
</dbReference>